<evidence type="ECO:0000256" key="1">
    <source>
        <dbReference type="SAM" id="MobiDB-lite"/>
    </source>
</evidence>
<evidence type="ECO:0000313" key="2">
    <source>
        <dbReference type="EMBL" id="CAB1460111.1"/>
    </source>
</evidence>
<evidence type="ECO:0000313" key="3">
    <source>
        <dbReference type="Proteomes" id="UP001153269"/>
    </source>
</evidence>
<sequence length="131" mass="13973">MEATAMMLQQGGEVQGCRLTLTVRLGMQMAKTGCDSTQRQVARPGAREEEMFHSPSARLFSVENELLKVTASALRSACCSLGGGFINGSSHSEQADIWLHAAIRNENEKEGDGGGGGGGMREQERGKATEK</sequence>
<feature type="compositionally biased region" description="Basic and acidic residues" evidence="1">
    <location>
        <begin position="121"/>
        <end position="131"/>
    </location>
</feature>
<dbReference type="Proteomes" id="UP001153269">
    <property type="component" value="Unassembled WGS sequence"/>
</dbReference>
<dbReference type="AlphaFoldDB" id="A0A9N7ZDI9"/>
<gene>
    <name evidence="2" type="ORF">PLEPLA_LOCUS47948</name>
</gene>
<dbReference type="EMBL" id="CADEAL010004461">
    <property type="protein sequence ID" value="CAB1460111.1"/>
    <property type="molecule type" value="Genomic_DNA"/>
</dbReference>
<reference evidence="2" key="1">
    <citation type="submission" date="2020-03" db="EMBL/GenBank/DDBJ databases">
        <authorList>
            <person name="Weist P."/>
        </authorList>
    </citation>
    <scope>NUCLEOTIDE SEQUENCE</scope>
</reference>
<protein>
    <submittedName>
        <fullName evidence="2">Uncharacterized protein</fullName>
    </submittedName>
</protein>
<name>A0A9N7ZDI9_PLEPL</name>
<organism evidence="2 3">
    <name type="scientific">Pleuronectes platessa</name>
    <name type="common">European plaice</name>
    <dbReference type="NCBI Taxonomy" id="8262"/>
    <lineage>
        <taxon>Eukaryota</taxon>
        <taxon>Metazoa</taxon>
        <taxon>Chordata</taxon>
        <taxon>Craniata</taxon>
        <taxon>Vertebrata</taxon>
        <taxon>Euteleostomi</taxon>
        <taxon>Actinopterygii</taxon>
        <taxon>Neopterygii</taxon>
        <taxon>Teleostei</taxon>
        <taxon>Neoteleostei</taxon>
        <taxon>Acanthomorphata</taxon>
        <taxon>Carangaria</taxon>
        <taxon>Pleuronectiformes</taxon>
        <taxon>Pleuronectoidei</taxon>
        <taxon>Pleuronectidae</taxon>
        <taxon>Pleuronectes</taxon>
    </lineage>
</organism>
<feature type="region of interest" description="Disordered" evidence="1">
    <location>
        <begin position="104"/>
        <end position="131"/>
    </location>
</feature>
<accession>A0A9N7ZDI9</accession>
<proteinExistence type="predicted"/>
<comment type="caution">
    <text evidence="2">The sequence shown here is derived from an EMBL/GenBank/DDBJ whole genome shotgun (WGS) entry which is preliminary data.</text>
</comment>
<keyword evidence="3" id="KW-1185">Reference proteome</keyword>